<name>A0ABR5JAH6_9ACTN</name>
<dbReference type="InterPro" id="IPR027860">
    <property type="entry name" value="DUF4429"/>
</dbReference>
<dbReference type="Proteomes" id="UP000037020">
    <property type="component" value="Unassembled WGS sequence"/>
</dbReference>
<feature type="domain" description="DUF4429" evidence="3">
    <location>
        <begin position="140"/>
        <end position="226"/>
    </location>
</feature>
<evidence type="ECO:0000313" key="4">
    <source>
        <dbReference type="EMBL" id="KOG90454.1"/>
    </source>
</evidence>
<reference evidence="4 5" key="1">
    <citation type="submission" date="2015-07" db="EMBL/GenBank/DDBJ databases">
        <authorList>
            <person name="Ju K.-S."/>
            <person name="Doroghazi J.R."/>
            <person name="Metcalf W.W."/>
        </authorList>
    </citation>
    <scope>NUCLEOTIDE SEQUENCE [LARGE SCALE GENOMIC DNA]</scope>
    <source>
        <strain evidence="4 5">NRRL B-3589</strain>
    </source>
</reference>
<organism evidence="4 5">
    <name type="scientific">Streptomyces varsoviensis</name>
    <dbReference type="NCBI Taxonomy" id="67373"/>
    <lineage>
        <taxon>Bacteria</taxon>
        <taxon>Bacillati</taxon>
        <taxon>Actinomycetota</taxon>
        <taxon>Actinomycetes</taxon>
        <taxon>Kitasatosporales</taxon>
        <taxon>Streptomycetaceae</taxon>
        <taxon>Streptomyces</taxon>
    </lineage>
</organism>
<comment type="caution">
    <text evidence="4">The sequence shown here is derived from an EMBL/GenBank/DDBJ whole genome shotgun (WGS) entry which is preliminary data.</text>
</comment>
<evidence type="ECO:0000259" key="3">
    <source>
        <dbReference type="Pfam" id="PF14472"/>
    </source>
</evidence>
<keyword evidence="5" id="KW-1185">Reference proteome</keyword>
<evidence type="ECO:0000313" key="5">
    <source>
        <dbReference type="Proteomes" id="UP000037020"/>
    </source>
</evidence>
<feature type="compositionally biased region" description="Low complexity" evidence="1">
    <location>
        <begin position="278"/>
        <end position="288"/>
    </location>
</feature>
<feature type="compositionally biased region" description="Gly residues" evidence="1">
    <location>
        <begin position="262"/>
        <end position="277"/>
    </location>
</feature>
<evidence type="ECO:0000259" key="2">
    <source>
        <dbReference type="Pfam" id="PF09851"/>
    </source>
</evidence>
<feature type="domain" description="SHOCT" evidence="2">
    <location>
        <begin position="297"/>
        <end position="323"/>
    </location>
</feature>
<feature type="domain" description="DUF4429" evidence="3">
    <location>
        <begin position="11"/>
        <end position="105"/>
    </location>
</feature>
<dbReference type="Pfam" id="PF09851">
    <property type="entry name" value="SHOCT"/>
    <property type="match status" value="1"/>
</dbReference>
<dbReference type="Pfam" id="PF14472">
    <property type="entry name" value="DUF4429"/>
    <property type="match status" value="2"/>
</dbReference>
<feature type="region of interest" description="Disordered" evidence="1">
    <location>
        <begin position="262"/>
        <end position="289"/>
    </location>
</feature>
<dbReference type="RefSeq" id="WP_030875441.1">
    <property type="nucleotide sequence ID" value="NZ_JBIRHZ010000001.1"/>
</dbReference>
<accession>A0ABR5JAH6</accession>
<proteinExistence type="predicted"/>
<dbReference type="EMBL" id="LGUT01000723">
    <property type="protein sequence ID" value="KOG90454.1"/>
    <property type="molecule type" value="Genomic_DNA"/>
</dbReference>
<evidence type="ECO:0000256" key="1">
    <source>
        <dbReference type="SAM" id="MobiDB-lite"/>
    </source>
</evidence>
<gene>
    <name evidence="4" type="ORF">ADK38_08700</name>
</gene>
<dbReference type="InterPro" id="IPR018649">
    <property type="entry name" value="SHOCT"/>
</dbReference>
<sequence length="326" mass="33718">MAEIMQKDGVWTFDGETVRIVPGRERGVHLMRQTLGEVAVPLAAVAGVAFEAGRKGGRLRLRLREGADPLLQVTRGQLPDAADPYQLSVESDRAGVAEYFVAEVRNALLLEGIGAGPCDRYLLPGPAVPLSVGAGDGVAAFDGENVRLEWNWKTEDAKKSAGTRVFSVSDVMSVAWQPSAGLENGYLRFVLANASTQAPPKYDPYAVELYGFKKDPLMALIAAAVTARMPHPSGADQTPVALAKPTGGAPAGEIGGGGGAGGGAMGGGGQPGGGAGARAGAAADAGAGNDHDTLLRRLRELGELHREGILTAEEFAAAKQAVLKRF</sequence>
<protein>
    <submittedName>
        <fullName evidence="4">Tat pathway signal sequence domain protein</fullName>
    </submittedName>
</protein>